<gene>
    <name evidence="1" type="ORF">P7K49_022809</name>
</gene>
<comment type="caution">
    <text evidence="1">The sequence shown here is derived from an EMBL/GenBank/DDBJ whole genome shotgun (WGS) entry which is preliminary data.</text>
</comment>
<evidence type="ECO:0000313" key="1">
    <source>
        <dbReference type="EMBL" id="KAK2097358.1"/>
    </source>
</evidence>
<proteinExistence type="predicted"/>
<sequence length="121" mass="13173">METATRHLKKGTEGPEAISAHGALAPWRPGPWYNGAHLLDDVQQAVEVVCVAALCQVHQQLGGQLSDLVVFILGDVGELGDDHRVNQLLLHRHKGDKGTDPEAVDMSLKLSAQLGREHQHH</sequence>
<dbReference type="EMBL" id="JASSZA010000011">
    <property type="protein sequence ID" value="KAK2097358.1"/>
    <property type="molecule type" value="Genomic_DNA"/>
</dbReference>
<accession>A0ABQ9ULE1</accession>
<protein>
    <submittedName>
        <fullName evidence="1">Uncharacterized protein</fullName>
    </submittedName>
</protein>
<organism evidence="1 2">
    <name type="scientific">Saguinus oedipus</name>
    <name type="common">Cotton-top tamarin</name>
    <name type="synonym">Oedipomidas oedipus</name>
    <dbReference type="NCBI Taxonomy" id="9490"/>
    <lineage>
        <taxon>Eukaryota</taxon>
        <taxon>Metazoa</taxon>
        <taxon>Chordata</taxon>
        <taxon>Craniata</taxon>
        <taxon>Vertebrata</taxon>
        <taxon>Euteleostomi</taxon>
        <taxon>Mammalia</taxon>
        <taxon>Eutheria</taxon>
        <taxon>Euarchontoglires</taxon>
        <taxon>Primates</taxon>
        <taxon>Haplorrhini</taxon>
        <taxon>Platyrrhini</taxon>
        <taxon>Cebidae</taxon>
        <taxon>Callitrichinae</taxon>
        <taxon>Saguinus</taxon>
    </lineage>
</organism>
<keyword evidence="2" id="KW-1185">Reference proteome</keyword>
<evidence type="ECO:0000313" key="2">
    <source>
        <dbReference type="Proteomes" id="UP001266305"/>
    </source>
</evidence>
<name>A0ABQ9ULE1_SAGOE</name>
<dbReference type="Proteomes" id="UP001266305">
    <property type="component" value="Unassembled WGS sequence"/>
</dbReference>
<reference evidence="1 2" key="1">
    <citation type="submission" date="2023-05" db="EMBL/GenBank/DDBJ databases">
        <title>B98-5 Cell Line De Novo Hybrid Assembly: An Optical Mapping Approach.</title>
        <authorList>
            <person name="Kananen K."/>
            <person name="Auerbach J.A."/>
            <person name="Kautto E."/>
            <person name="Blachly J.S."/>
        </authorList>
    </citation>
    <scope>NUCLEOTIDE SEQUENCE [LARGE SCALE GENOMIC DNA]</scope>
    <source>
        <strain evidence="1">B95-8</strain>
        <tissue evidence="1">Cell line</tissue>
    </source>
</reference>